<evidence type="ECO:0000313" key="2">
    <source>
        <dbReference type="EMBL" id="CAG4982984.1"/>
    </source>
</evidence>
<sequence length="158" mass="17869">MLNPSSGTKCAVLFCLIKIQGINMKATLLLLMTSMYLVDSIPPPHPAVVAVREEEELLPTHLRSPALHNPHLQEILPLTSLLHSGEKPVYHREADSVPRREIYDILTHAGFLPRQPGLPPPSYYKNQRHNKSRAQHEITSPQHFDVPFLSSTDLLQYL</sequence>
<accession>A0A8S3WXB8</accession>
<name>A0A8S3WXB8_PARAO</name>
<comment type="caution">
    <text evidence="2">The sequence shown here is derived from an EMBL/GenBank/DDBJ whole genome shotgun (WGS) entry which is preliminary data.</text>
</comment>
<dbReference type="Proteomes" id="UP000691718">
    <property type="component" value="Unassembled WGS sequence"/>
</dbReference>
<evidence type="ECO:0000313" key="3">
    <source>
        <dbReference type="Proteomes" id="UP000691718"/>
    </source>
</evidence>
<evidence type="ECO:0000256" key="1">
    <source>
        <dbReference type="SAM" id="MobiDB-lite"/>
    </source>
</evidence>
<dbReference type="EMBL" id="CAJQZP010000747">
    <property type="protein sequence ID" value="CAG4982984.1"/>
    <property type="molecule type" value="Genomic_DNA"/>
</dbReference>
<gene>
    <name evidence="2" type="ORF">PAPOLLO_LOCUS10555</name>
</gene>
<dbReference type="AlphaFoldDB" id="A0A8S3WXB8"/>
<feature type="region of interest" description="Disordered" evidence="1">
    <location>
        <begin position="113"/>
        <end position="139"/>
    </location>
</feature>
<keyword evidence="3" id="KW-1185">Reference proteome</keyword>
<protein>
    <submittedName>
        <fullName evidence="2">(apollo) hypothetical protein</fullName>
    </submittedName>
</protein>
<reference evidence="2" key="1">
    <citation type="submission" date="2021-04" db="EMBL/GenBank/DDBJ databases">
        <authorList>
            <person name="Tunstrom K."/>
        </authorList>
    </citation>
    <scope>NUCLEOTIDE SEQUENCE</scope>
</reference>
<dbReference type="OrthoDB" id="7440610at2759"/>
<organism evidence="2 3">
    <name type="scientific">Parnassius apollo</name>
    <name type="common">Apollo butterfly</name>
    <name type="synonym">Papilio apollo</name>
    <dbReference type="NCBI Taxonomy" id="110799"/>
    <lineage>
        <taxon>Eukaryota</taxon>
        <taxon>Metazoa</taxon>
        <taxon>Ecdysozoa</taxon>
        <taxon>Arthropoda</taxon>
        <taxon>Hexapoda</taxon>
        <taxon>Insecta</taxon>
        <taxon>Pterygota</taxon>
        <taxon>Neoptera</taxon>
        <taxon>Endopterygota</taxon>
        <taxon>Lepidoptera</taxon>
        <taxon>Glossata</taxon>
        <taxon>Ditrysia</taxon>
        <taxon>Papilionoidea</taxon>
        <taxon>Papilionidae</taxon>
        <taxon>Parnassiinae</taxon>
        <taxon>Parnassini</taxon>
        <taxon>Parnassius</taxon>
        <taxon>Parnassius</taxon>
    </lineage>
</organism>
<proteinExistence type="predicted"/>